<dbReference type="GO" id="GO:0016788">
    <property type="term" value="F:hydrolase activity, acting on ester bonds"/>
    <property type="evidence" value="ECO:0007669"/>
    <property type="project" value="InterPro"/>
</dbReference>
<reference evidence="4 5" key="1">
    <citation type="journal article" date="2022" name="Cell">
        <title>Repeat-based holocentromeres influence genome architecture and karyotype evolution.</title>
        <authorList>
            <person name="Hofstatter P.G."/>
            <person name="Thangavel G."/>
            <person name="Lux T."/>
            <person name="Neumann P."/>
            <person name="Vondrak T."/>
            <person name="Novak P."/>
            <person name="Zhang M."/>
            <person name="Costa L."/>
            <person name="Castellani M."/>
            <person name="Scott A."/>
            <person name="Toegelov H."/>
            <person name="Fuchs J."/>
            <person name="Mata-Sucre Y."/>
            <person name="Dias Y."/>
            <person name="Vanzela A.L.L."/>
            <person name="Huettel B."/>
            <person name="Almeida C.C.S."/>
            <person name="Simkova H."/>
            <person name="Souza G."/>
            <person name="Pedrosa-Harand A."/>
            <person name="Macas J."/>
            <person name="Mayer K.F.X."/>
            <person name="Houben A."/>
            <person name="Marques A."/>
        </authorList>
    </citation>
    <scope>NUCLEOTIDE SEQUENCE [LARGE SCALE GENOMIC DNA]</scope>
    <source>
        <strain evidence="4">RhyTen1mFocal</strain>
    </source>
</reference>
<dbReference type="PANTHER" id="PTHR45648">
    <property type="entry name" value="GDSL LIPASE/ACYLHYDROLASE FAMILY PROTEIN (AFU_ORTHOLOGUE AFUA_4G14700)"/>
    <property type="match status" value="1"/>
</dbReference>
<dbReference type="InterPro" id="IPR001087">
    <property type="entry name" value="GDSL"/>
</dbReference>
<dbReference type="SUPFAM" id="SSF52266">
    <property type="entry name" value="SGNH hydrolase"/>
    <property type="match status" value="1"/>
</dbReference>
<name>A0AAD5W836_9POAL</name>
<dbReference type="Proteomes" id="UP001210211">
    <property type="component" value="Unassembled WGS sequence"/>
</dbReference>
<keyword evidence="2" id="KW-0378">Hydrolase</keyword>
<dbReference type="InterPro" id="IPR051058">
    <property type="entry name" value="GDSL_Est/Lipase"/>
</dbReference>
<sequence>MMSQPNADQVARKLSKSLFLISSGGNDVFAFTEANNLPNNTAISVFYKSMISKYENHIKTLYGLGARKFGVINVPLIGCLPHARVRNSTSGCIDGLNQMAKGLNGAITTLFSRLAIALPGLKYSIGNCYEVLSSAISQPLYFGFKEVESACCGSGKLNAQSYCTPNATYCKKRKQYVFWDMLHPSEAASKLAGSLFYHGPSKFVGPITFKQLIYNEIDSA</sequence>
<keyword evidence="3" id="KW-0442">Lipid degradation</keyword>
<evidence type="ECO:0000313" key="5">
    <source>
        <dbReference type="Proteomes" id="UP001210211"/>
    </source>
</evidence>
<dbReference type="InterPro" id="IPR036514">
    <property type="entry name" value="SGNH_hydro_sf"/>
</dbReference>
<gene>
    <name evidence="4" type="ORF">LUZ61_013174</name>
</gene>
<evidence type="ECO:0000256" key="3">
    <source>
        <dbReference type="ARBA" id="ARBA00022963"/>
    </source>
</evidence>
<evidence type="ECO:0000256" key="1">
    <source>
        <dbReference type="ARBA" id="ARBA00008668"/>
    </source>
</evidence>
<proteinExistence type="inferred from homology"/>
<evidence type="ECO:0000256" key="2">
    <source>
        <dbReference type="ARBA" id="ARBA00022801"/>
    </source>
</evidence>
<dbReference type="Gene3D" id="3.40.50.1110">
    <property type="entry name" value="SGNH hydrolase"/>
    <property type="match status" value="1"/>
</dbReference>
<comment type="caution">
    <text evidence="4">The sequence shown here is derived from an EMBL/GenBank/DDBJ whole genome shotgun (WGS) entry which is preliminary data.</text>
</comment>
<dbReference type="Pfam" id="PF00657">
    <property type="entry name" value="Lipase_GDSL"/>
    <property type="match status" value="1"/>
</dbReference>
<keyword evidence="3" id="KW-0443">Lipid metabolism</keyword>
<comment type="similarity">
    <text evidence="1">Belongs to the 'GDSL' lipolytic enzyme family.</text>
</comment>
<protein>
    <submittedName>
        <fullName evidence="4">Uncharacterized protein</fullName>
    </submittedName>
</protein>
<dbReference type="GO" id="GO:0016042">
    <property type="term" value="P:lipid catabolic process"/>
    <property type="evidence" value="ECO:0007669"/>
    <property type="project" value="UniProtKB-KW"/>
</dbReference>
<keyword evidence="5" id="KW-1185">Reference proteome</keyword>
<organism evidence="4 5">
    <name type="scientific">Rhynchospora tenuis</name>
    <dbReference type="NCBI Taxonomy" id="198213"/>
    <lineage>
        <taxon>Eukaryota</taxon>
        <taxon>Viridiplantae</taxon>
        <taxon>Streptophyta</taxon>
        <taxon>Embryophyta</taxon>
        <taxon>Tracheophyta</taxon>
        <taxon>Spermatophyta</taxon>
        <taxon>Magnoliopsida</taxon>
        <taxon>Liliopsida</taxon>
        <taxon>Poales</taxon>
        <taxon>Cyperaceae</taxon>
        <taxon>Cyperoideae</taxon>
        <taxon>Rhynchosporeae</taxon>
        <taxon>Rhynchospora</taxon>
    </lineage>
</organism>
<dbReference type="AlphaFoldDB" id="A0AAD5W836"/>
<accession>A0AAD5W836</accession>
<dbReference type="EMBL" id="JAMRDG010000002">
    <property type="protein sequence ID" value="KAJ3684010.1"/>
    <property type="molecule type" value="Genomic_DNA"/>
</dbReference>
<dbReference type="PANTHER" id="PTHR45648:SF99">
    <property type="entry name" value="OS02G0740400 PROTEIN"/>
    <property type="match status" value="1"/>
</dbReference>
<evidence type="ECO:0000313" key="4">
    <source>
        <dbReference type="EMBL" id="KAJ3684010.1"/>
    </source>
</evidence>